<dbReference type="GO" id="GO:0043409">
    <property type="term" value="P:negative regulation of MAPK cascade"/>
    <property type="evidence" value="ECO:0007669"/>
    <property type="project" value="TreeGrafter"/>
</dbReference>
<dbReference type="InterPro" id="IPR008343">
    <property type="entry name" value="MKP"/>
</dbReference>
<dbReference type="EC" id="3.1.3.48" evidence="2"/>
<feature type="domain" description="Tyrosine-protein phosphatase" evidence="6">
    <location>
        <begin position="270"/>
        <end position="414"/>
    </location>
</feature>
<dbReference type="CDD" id="cd01446">
    <property type="entry name" value="DSP_MapKP"/>
    <property type="match status" value="1"/>
</dbReference>
<dbReference type="SMART" id="SM00450">
    <property type="entry name" value="RHOD"/>
    <property type="match status" value="1"/>
</dbReference>
<dbReference type="PRINTS" id="PR01764">
    <property type="entry name" value="MAPKPHPHTASE"/>
</dbReference>
<dbReference type="GO" id="GO:0033550">
    <property type="term" value="F:MAP kinase tyrosine phosphatase activity"/>
    <property type="evidence" value="ECO:0007669"/>
    <property type="project" value="TreeGrafter"/>
</dbReference>
<dbReference type="PROSITE" id="PS50054">
    <property type="entry name" value="TYR_PHOSPHATASE_DUAL"/>
    <property type="match status" value="1"/>
</dbReference>
<keyword evidence="10" id="KW-1185">Reference proteome</keyword>
<dbReference type="InterPro" id="IPR020422">
    <property type="entry name" value="TYR_PHOSPHATASE_DUAL_dom"/>
</dbReference>
<dbReference type="Gene3D" id="3.40.250.10">
    <property type="entry name" value="Rhodanese-like domain"/>
    <property type="match status" value="1"/>
</dbReference>
<evidence type="ECO:0000313" key="9">
    <source>
        <dbReference type="EMBL" id="GFQ85632.1"/>
    </source>
</evidence>
<reference evidence="9" key="1">
    <citation type="submission" date="2020-07" db="EMBL/GenBank/DDBJ databases">
        <title>Multicomponent nature underlies the extraordinary mechanical properties of spider dragline silk.</title>
        <authorList>
            <person name="Kono N."/>
            <person name="Nakamura H."/>
            <person name="Mori M."/>
            <person name="Yoshida Y."/>
            <person name="Ohtoshi R."/>
            <person name="Malay A.D."/>
            <person name="Moran D.A.P."/>
            <person name="Tomita M."/>
            <person name="Numata K."/>
            <person name="Arakawa K."/>
        </authorList>
    </citation>
    <scope>NUCLEOTIDE SEQUENCE</scope>
</reference>
<dbReference type="GO" id="GO:0008330">
    <property type="term" value="F:protein tyrosine/threonine phosphatase activity"/>
    <property type="evidence" value="ECO:0007669"/>
    <property type="project" value="TreeGrafter"/>
</dbReference>
<dbReference type="Gene3D" id="3.90.190.10">
    <property type="entry name" value="Protein tyrosine phosphatase superfamily"/>
    <property type="match status" value="1"/>
</dbReference>
<accession>A0A8X6FPX6</accession>
<dbReference type="InterPro" id="IPR000340">
    <property type="entry name" value="Dual-sp_phosphatase_cat-dom"/>
</dbReference>
<evidence type="ECO:0000259" key="8">
    <source>
        <dbReference type="PROSITE" id="PS50206"/>
    </source>
</evidence>
<evidence type="ECO:0000256" key="2">
    <source>
        <dbReference type="ARBA" id="ARBA00013064"/>
    </source>
</evidence>
<evidence type="ECO:0000256" key="4">
    <source>
        <dbReference type="ARBA" id="ARBA00022912"/>
    </source>
</evidence>
<dbReference type="FunFam" id="3.90.190.10:FF:000028">
    <property type="entry name" value="Dual specificity phosphatase 10"/>
    <property type="match status" value="1"/>
</dbReference>
<feature type="domain" description="Tyrosine specific protein phosphatases" evidence="7">
    <location>
        <begin position="334"/>
        <end position="393"/>
    </location>
</feature>
<dbReference type="GO" id="GO:0017017">
    <property type="term" value="F:MAP kinase tyrosine/serine/threonine phosphatase activity"/>
    <property type="evidence" value="ECO:0007669"/>
    <property type="project" value="InterPro"/>
</dbReference>
<dbReference type="SMART" id="SM00195">
    <property type="entry name" value="DSPc"/>
    <property type="match status" value="1"/>
</dbReference>
<evidence type="ECO:0000256" key="3">
    <source>
        <dbReference type="ARBA" id="ARBA00022801"/>
    </source>
</evidence>
<dbReference type="PANTHER" id="PTHR10159">
    <property type="entry name" value="DUAL SPECIFICITY PROTEIN PHOSPHATASE"/>
    <property type="match status" value="1"/>
</dbReference>
<dbReference type="PRINTS" id="PR01908">
    <property type="entry name" value="ADSPHPHTASE"/>
</dbReference>
<proteinExistence type="inferred from homology"/>
<dbReference type="PROSITE" id="PS50056">
    <property type="entry name" value="TYR_PHOSPHATASE_2"/>
    <property type="match status" value="1"/>
</dbReference>
<dbReference type="InterPro" id="IPR036873">
    <property type="entry name" value="Rhodanese-like_dom_sf"/>
</dbReference>
<evidence type="ECO:0000256" key="1">
    <source>
        <dbReference type="ARBA" id="ARBA00008601"/>
    </source>
</evidence>
<dbReference type="Pfam" id="PF00782">
    <property type="entry name" value="DSPc"/>
    <property type="match status" value="1"/>
</dbReference>
<dbReference type="GO" id="GO:0005829">
    <property type="term" value="C:cytosol"/>
    <property type="evidence" value="ECO:0007669"/>
    <property type="project" value="TreeGrafter"/>
</dbReference>
<evidence type="ECO:0000256" key="5">
    <source>
        <dbReference type="SAM" id="MobiDB-lite"/>
    </source>
</evidence>
<evidence type="ECO:0000313" key="10">
    <source>
        <dbReference type="Proteomes" id="UP000887116"/>
    </source>
</evidence>
<name>A0A8X6FPX6_TRICU</name>
<gene>
    <name evidence="9" type="primary">Dusp10</name>
    <name evidence="9" type="ORF">TNCT_543401</name>
</gene>
<dbReference type="InterPro" id="IPR001763">
    <property type="entry name" value="Rhodanese-like_dom"/>
</dbReference>
<comment type="similarity">
    <text evidence="1">Belongs to the protein-tyrosine phosphatase family. Non-receptor class dual specificity subfamily.</text>
</comment>
<dbReference type="InterPro" id="IPR016130">
    <property type="entry name" value="Tyr_Pase_AS"/>
</dbReference>
<dbReference type="InterPro" id="IPR000387">
    <property type="entry name" value="Tyr_Pase_dom"/>
</dbReference>
<dbReference type="Proteomes" id="UP000887116">
    <property type="component" value="Unassembled WGS sequence"/>
</dbReference>
<dbReference type="OrthoDB" id="6415863at2759"/>
<dbReference type="InterPro" id="IPR029021">
    <property type="entry name" value="Prot-tyrosine_phosphatase-like"/>
</dbReference>
<dbReference type="PROSITE" id="PS50206">
    <property type="entry name" value="RHODANESE_3"/>
    <property type="match status" value="1"/>
</dbReference>
<dbReference type="SUPFAM" id="SSF52821">
    <property type="entry name" value="Rhodanese/Cell cycle control phosphatase"/>
    <property type="match status" value="1"/>
</dbReference>
<feature type="domain" description="Rhodanese" evidence="8">
    <location>
        <begin position="132"/>
        <end position="249"/>
    </location>
</feature>
<dbReference type="Pfam" id="PF00581">
    <property type="entry name" value="Rhodanese"/>
    <property type="match status" value="1"/>
</dbReference>
<protein>
    <recommendedName>
        <fullName evidence="2">protein-tyrosine-phosphatase</fullName>
        <ecNumber evidence="2">3.1.3.48</ecNumber>
    </recommendedName>
</protein>
<dbReference type="SUPFAM" id="SSF52799">
    <property type="entry name" value="(Phosphotyrosine protein) phosphatases II"/>
    <property type="match status" value="1"/>
</dbReference>
<dbReference type="PANTHER" id="PTHR10159:SF528">
    <property type="entry name" value="PUCKERED, ISOFORM A"/>
    <property type="match status" value="1"/>
</dbReference>
<keyword evidence="3" id="KW-0378">Hydrolase</keyword>
<feature type="region of interest" description="Disordered" evidence="5">
    <location>
        <begin position="81"/>
        <end position="119"/>
    </location>
</feature>
<evidence type="ECO:0000259" key="6">
    <source>
        <dbReference type="PROSITE" id="PS50054"/>
    </source>
</evidence>
<dbReference type="AlphaFoldDB" id="A0A8X6FPX6"/>
<organism evidence="9 10">
    <name type="scientific">Trichonephila clavata</name>
    <name type="common">Joro spider</name>
    <name type="synonym">Nephila clavata</name>
    <dbReference type="NCBI Taxonomy" id="2740835"/>
    <lineage>
        <taxon>Eukaryota</taxon>
        <taxon>Metazoa</taxon>
        <taxon>Ecdysozoa</taxon>
        <taxon>Arthropoda</taxon>
        <taxon>Chelicerata</taxon>
        <taxon>Arachnida</taxon>
        <taxon>Araneae</taxon>
        <taxon>Araneomorphae</taxon>
        <taxon>Entelegynae</taxon>
        <taxon>Araneoidea</taxon>
        <taxon>Nephilidae</taxon>
        <taxon>Trichonephila</taxon>
    </lineage>
</organism>
<comment type="caution">
    <text evidence="9">The sequence shown here is derived from an EMBL/GenBank/DDBJ whole genome shotgun (WGS) entry which is preliminary data.</text>
</comment>
<keyword evidence="4" id="KW-0904">Protein phosphatase</keyword>
<evidence type="ECO:0000259" key="7">
    <source>
        <dbReference type="PROSITE" id="PS50056"/>
    </source>
</evidence>
<sequence>MTPGKINNEIRGEDFPQAANKLASYEKNKKSKRSRLYLCVSVFEVVEILRVHFTFGIADYVLPITSSRMSGGVEIQLPGDTILSDHHHNRRRPQMLYLPTSRGPNRRRPSKTSHPPIQLVSPSELDTALRRGSTSPLVLDCRPTFAFGRGHVNGAVSLRCADRISRRRLQMGRLGLCDLVSDQEARERLQTCRGEEVVLYDDGTSEADQVTEDHPLSPVIASIREMGARPVLLKGGWKEFSRSQSDSCLSLPTPEEEESPTLDLTSQMNNLSATAILPFLYVGNAKDAEDTCGLKELGIKYVLNVTSHVPGYCEDQEFTFLRLPAMDSHQQNIKQYFNKAFAFIDEARKRNSAVLVHCQAGISRSATIAIGYLMYHTNLSSMEAYQMVKSKRPIISPNLHFMGQLLELEQVLRNNQDCSIS</sequence>
<dbReference type="EMBL" id="BMAO01013020">
    <property type="protein sequence ID" value="GFQ85632.1"/>
    <property type="molecule type" value="Genomic_DNA"/>
</dbReference>
<dbReference type="PROSITE" id="PS00383">
    <property type="entry name" value="TYR_PHOSPHATASE_1"/>
    <property type="match status" value="1"/>
</dbReference>